<dbReference type="RefSeq" id="WP_175534750.1">
    <property type="nucleotide sequence ID" value="NZ_FNNZ01000034.1"/>
</dbReference>
<accession>A0A1H3CHS0</accession>
<organism evidence="2 3">
    <name type="scientific">Thiocapsa roseopersicina</name>
    <dbReference type="NCBI Taxonomy" id="1058"/>
    <lineage>
        <taxon>Bacteria</taxon>
        <taxon>Pseudomonadati</taxon>
        <taxon>Pseudomonadota</taxon>
        <taxon>Gammaproteobacteria</taxon>
        <taxon>Chromatiales</taxon>
        <taxon>Chromatiaceae</taxon>
        <taxon>Thiocapsa</taxon>
    </lineage>
</organism>
<sequence>MRRRYLLKAGLATGSLAVAAKAGLLWPVTVLASDWPADGFSAMSVEDAMAILFEGAPIEQSERVQLEAKAIAEDGASVPIAIRTDLSGPLLLTLFSASNPTPAVGRFELAPQLGGQLDTRVKMADSGDVIAVVTADGKHFSARRHIQVAAGGCG</sequence>
<keyword evidence="3" id="KW-1185">Reference proteome</keyword>
<dbReference type="PIRSF" id="PIRSF010312">
    <property type="entry name" value="Sulphur_oxidation_SoxY"/>
    <property type="match status" value="1"/>
</dbReference>
<dbReference type="STRING" id="1058.SAMN05421783_13425"/>
<proteinExistence type="predicted"/>
<protein>
    <submittedName>
        <fullName evidence="2">Sulfur-oxidizing protein SoxY</fullName>
    </submittedName>
</protein>
<dbReference type="Gene3D" id="2.60.40.2470">
    <property type="entry name" value="SoxY domain"/>
    <property type="match status" value="1"/>
</dbReference>
<name>A0A1H3CHS0_THIRO</name>
<dbReference type="InterPro" id="IPR016568">
    <property type="entry name" value="Sulphur_oxidation_SoxY"/>
</dbReference>
<evidence type="ECO:0000259" key="1">
    <source>
        <dbReference type="Pfam" id="PF13501"/>
    </source>
</evidence>
<dbReference type="InterPro" id="IPR032711">
    <property type="entry name" value="SoxY"/>
</dbReference>
<dbReference type="Proteomes" id="UP000198816">
    <property type="component" value="Unassembled WGS sequence"/>
</dbReference>
<dbReference type="EMBL" id="FNNZ01000034">
    <property type="protein sequence ID" value="SDX53697.1"/>
    <property type="molecule type" value="Genomic_DNA"/>
</dbReference>
<dbReference type="Pfam" id="PF13501">
    <property type="entry name" value="SoxY"/>
    <property type="match status" value="1"/>
</dbReference>
<gene>
    <name evidence="2" type="ORF">SAMN05421783_13425</name>
</gene>
<dbReference type="AlphaFoldDB" id="A0A1H3CHS0"/>
<evidence type="ECO:0000313" key="2">
    <source>
        <dbReference type="EMBL" id="SDX53697.1"/>
    </source>
</evidence>
<reference evidence="3" key="1">
    <citation type="submission" date="2016-10" db="EMBL/GenBank/DDBJ databases">
        <authorList>
            <person name="Varghese N."/>
            <person name="Submissions S."/>
        </authorList>
    </citation>
    <scope>NUCLEOTIDE SEQUENCE [LARGE SCALE GENOMIC DNA]</scope>
    <source>
        <strain evidence="3">DSM 217</strain>
    </source>
</reference>
<feature type="domain" description="Ig-like SoxY" evidence="1">
    <location>
        <begin position="53"/>
        <end position="153"/>
    </location>
</feature>
<dbReference type="InterPro" id="IPR038162">
    <property type="entry name" value="SoxY_sf"/>
</dbReference>
<evidence type="ECO:0000313" key="3">
    <source>
        <dbReference type="Proteomes" id="UP000198816"/>
    </source>
</evidence>